<name>A0A8E2FF77_9PEZI</name>
<proteinExistence type="predicted"/>
<feature type="domain" description="DUF1989" evidence="1">
    <location>
        <begin position="40"/>
        <end position="203"/>
    </location>
</feature>
<dbReference type="PANTHER" id="PTHR31527">
    <property type="entry name" value="RE64534P"/>
    <property type="match status" value="1"/>
</dbReference>
<dbReference type="PANTHER" id="PTHR31527:SF0">
    <property type="entry name" value="RE64534P"/>
    <property type="match status" value="1"/>
</dbReference>
<accession>A0A8E2FF77</accession>
<evidence type="ECO:0000259" key="1">
    <source>
        <dbReference type="Pfam" id="PF09347"/>
    </source>
</evidence>
<dbReference type="EMBL" id="KV748492">
    <property type="protein sequence ID" value="OCL15073.1"/>
    <property type="molecule type" value="Genomic_DNA"/>
</dbReference>
<dbReference type="InterPro" id="IPR018959">
    <property type="entry name" value="DUF1989"/>
</dbReference>
<sequence>MRVPIPITEELSFTFDESRTASPAIPSDPFSSSASTTTHIVPAAHGYSFRVSKGTRFRIIDIHGEQVVDFMAWAHTSPVFTLTEKVSMAYTRFHLSGVTPAVGECLWTNRDRPLLRLTADTVKVHDMTFMSCFPELYEKEGLKGHRSCAGNIAEAMEKWGMRSHLEIADPFNIFQNTPNYSLKGGLGCSRPGDYVEFEALDDAVVAVSSCPYDLGGFNGGKITDVAVVIAKKSK</sequence>
<gene>
    <name evidence="2" type="ORF">AOQ84DRAFT_147865</name>
</gene>
<organism evidence="2 3">
    <name type="scientific">Glonium stellatum</name>
    <dbReference type="NCBI Taxonomy" id="574774"/>
    <lineage>
        <taxon>Eukaryota</taxon>
        <taxon>Fungi</taxon>
        <taxon>Dikarya</taxon>
        <taxon>Ascomycota</taxon>
        <taxon>Pezizomycotina</taxon>
        <taxon>Dothideomycetes</taxon>
        <taxon>Pleosporomycetidae</taxon>
        <taxon>Gloniales</taxon>
        <taxon>Gloniaceae</taxon>
        <taxon>Glonium</taxon>
    </lineage>
</organism>
<dbReference type="AlphaFoldDB" id="A0A8E2FF77"/>
<dbReference type="OrthoDB" id="504708at2759"/>
<keyword evidence="3" id="KW-1185">Reference proteome</keyword>
<reference evidence="2 3" key="1">
    <citation type="journal article" date="2016" name="Nat. Commun.">
        <title>Ectomycorrhizal ecology is imprinted in the genome of the dominant symbiotic fungus Cenococcum geophilum.</title>
        <authorList>
            <consortium name="DOE Joint Genome Institute"/>
            <person name="Peter M."/>
            <person name="Kohler A."/>
            <person name="Ohm R.A."/>
            <person name="Kuo A."/>
            <person name="Krutzmann J."/>
            <person name="Morin E."/>
            <person name="Arend M."/>
            <person name="Barry K.W."/>
            <person name="Binder M."/>
            <person name="Choi C."/>
            <person name="Clum A."/>
            <person name="Copeland A."/>
            <person name="Grisel N."/>
            <person name="Haridas S."/>
            <person name="Kipfer T."/>
            <person name="LaButti K."/>
            <person name="Lindquist E."/>
            <person name="Lipzen A."/>
            <person name="Maire R."/>
            <person name="Meier B."/>
            <person name="Mihaltcheva S."/>
            <person name="Molinier V."/>
            <person name="Murat C."/>
            <person name="Poggeler S."/>
            <person name="Quandt C.A."/>
            <person name="Sperisen C."/>
            <person name="Tritt A."/>
            <person name="Tisserant E."/>
            <person name="Crous P.W."/>
            <person name="Henrissat B."/>
            <person name="Nehls U."/>
            <person name="Egli S."/>
            <person name="Spatafora J.W."/>
            <person name="Grigoriev I.V."/>
            <person name="Martin F.M."/>
        </authorList>
    </citation>
    <scope>NUCLEOTIDE SEQUENCE [LARGE SCALE GENOMIC DNA]</scope>
    <source>
        <strain evidence="2 3">CBS 207.34</strain>
    </source>
</reference>
<protein>
    <recommendedName>
        <fullName evidence="1">DUF1989 domain-containing protein</fullName>
    </recommendedName>
</protein>
<evidence type="ECO:0000313" key="2">
    <source>
        <dbReference type="EMBL" id="OCL15073.1"/>
    </source>
</evidence>
<evidence type="ECO:0000313" key="3">
    <source>
        <dbReference type="Proteomes" id="UP000250140"/>
    </source>
</evidence>
<dbReference type="Proteomes" id="UP000250140">
    <property type="component" value="Unassembled WGS sequence"/>
</dbReference>
<dbReference type="Pfam" id="PF09347">
    <property type="entry name" value="DUF1989"/>
    <property type="match status" value="1"/>
</dbReference>